<gene>
    <name evidence="6" type="ORF">ACFOEW_01955</name>
</gene>
<comment type="similarity">
    <text evidence="1">Belongs to the LysR transcriptional regulatory family.</text>
</comment>
<sequence>MVELRHLRYFCAVAEAKNMTRAAEKLFMAQPPLTRQIKQLEEEMGVDLFERQARGITLTKAGEHFWKQAQLILEKLESSIEETQRIYTGEKRLFRIGFVPSVFYGQLPLLIRRLRQTTRAEVELHELKTGEQVEALKAGRLDIGFGRVLMPSADEDVTQTLLFREPMLAALPINHPLAGSKLSMAQLAELPLILYPAGPPPTFANICRDLFTSRGLKVKVAQQVNDIQTALGLVASEMGFTLVPEQVKRMNRDGVAFVSLEEEGITSPVICSQRAEASDEMMMAAMTIVNELVQNRIDGKYP</sequence>
<evidence type="ECO:0000256" key="1">
    <source>
        <dbReference type="ARBA" id="ARBA00009437"/>
    </source>
</evidence>
<dbReference type="Gene3D" id="1.10.10.10">
    <property type="entry name" value="Winged helix-like DNA-binding domain superfamily/Winged helix DNA-binding domain"/>
    <property type="match status" value="1"/>
</dbReference>
<dbReference type="InterPro" id="IPR005119">
    <property type="entry name" value="LysR_subst-bd"/>
</dbReference>
<evidence type="ECO:0000256" key="4">
    <source>
        <dbReference type="ARBA" id="ARBA00023163"/>
    </source>
</evidence>
<keyword evidence="7" id="KW-1185">Reference proteome</keyword>
<feature type="domain" description="HTH lysR-type" evidence="5">
    <location>
        <begin position="2"/>
        <end position="59"/>
    </location>
</feature>
<keyword evidence="2" id="KW-0805">Transcription regulation</keyword>
<accession>A0ABV7JR58</accession>
<reference evidence="7" key="1">
    <citation type="journal article" date="2019" name="Int. J. Syst. Evol. Microbiol.">
        <title>The Global Catalogue of Microorganisms (GCM) 10K type strain sequencing project: providing services to taxonomists for standard genome sequencing and annotation.</title>
        <authorList>
            <consortium name="The Broad Institute Genomics Platform"/>
            <consortium name="The Broad Institute Genome Sequencing Center for Infectious Disease"/>
            <person name="Wu L."/>
            <person name="Ma J."/>
        </authorList>
    </citation>
    <scope>NUCLEOTIDE SEQUENCE [LARGE SCALE GENOMIC DNA]</scope>
    <source>
        <strain evidence="7">KCTC 52449</strain>
    </source>
</reference>
<organism evidence="6 7">
    <name type="scientific">Alteromonas oceani</name>
    <dbReference type="NCBI Taxonomy" id="2071609"/>
    <lineage>
        <taxon>Bacteria</taxon>
        <taxon>Pseudomonadati</taxon>
        <taxon>Pseudomonadota</taxon>
        <taxon>Gammaproteobacteria</taxon>
        <taxon>Alteromonadales</taxon>
        <taxon>Alteromonadaceae</taxon>
        <taxon>Alteromonas/Salinimonas group</taxon>
        <taxon>Alteromonas</taxon>
    </lineage>
</organism>
<comment type="caution">
    <text evidence="6">The sequence shown here is derived from an EMBL/GenBank/DDBJ whole genome shotgun (WGS) entry which is preliminary data.</text>
</comment>
<dbReference type="Pfam" id="PF00126">
    <property type="entry name" value="HTH_1"/>
    <property type="match status" value="1"/>
</dbReference>
<dbReference type="Gene3D" id="3.40.190.10">
    <property type="entry name" value="Periplasmic binding protein-like II"/>
    <property type="match status" value="2"/>
</dbReference>
<evidence type="ECO:0000259" key="5">
    <source>
        <dbReference type="PROSITE" id="PS50931"/>
    </source>
</evidence>
<dbReference type="SUPFAM" id="SSF46785">
    <property type="entry name" value="Winged helix' DNA-binding domain"/>
    <property type="match status" value="1"/>
</dbReference>
<protein>
    <submittedName>
        <fullName evidence="6">LysR family transcriptional regulator</fullName>
    </submittedName>
</protein>
<dbReference type="SUPFAM" id="SSF53850">
    <property type="entry name" value="Periplasmic binding protein-like II"/>
    <property type="match status" value="1"/>
</dbReference>
<dbReference type="InterPro" id="IPR036388">
    <property type="entry name" value="WH-like_DNA-bd_sf"/>
</dbReference>
<dbReference type="PANTHER" id="PTHR30346">
    <property type="entry name" value="TRANSCRIPTIONAL DUAL REGULATOR HCAR-RELATED"/>
    <property type="match status" value="1"/>
</dbReference>
<name>A0ABV7JR58_9ALTE</name>
<dbReference type="PRINTS" id="PR00039">
    <property type="entry name" value="HTHLYSR"/>
</dbReference>
<dbReference type="PROSITE" id="PS50931">
    <property type="entry name" value="HTH_LYSR"/>
    <property type="match status" value="1"/>
</dbReference>
<proteinExistence type="inferred from homology"/>
<keyword evidence="3" id="KW-0238">DNA-binding</keyword>
<keyword evidence="4" id="KW-0804">Transcription</keyword>
<evidence type="ECO:0000256" key="2">
    <source>
        <dbReference type="ARBA" id="ARBA00023015"/>
    </source>
</evidence>
<dbReference type="InterPro" id="IPR000847">
    <property type="entry name" value="LysR_HTH_N"/>
</dbReference>
<dbReference type="EMBL" id="JBHRSX010000006">
    <property type="protein sequence ID" value="MFC3200580.1"/>
    <property type="molecule type" value="Genomic_DNA"/>
</dbReference>
<dbReference type="PANTHER" id="PTHR30346:SF17">
    <property type="entry name" value="LYSR FAMILY TRANSCRIPTIONAL REGULATOR"/>
    <property type="match status" value="1"/>
</dbReference>
<evidence type="ECO:0000313" key="7">
    <source>
        <dbReference type="Proteomes" id="UP001595477"/>
    </source>
</evidence>
<evidence type="ECO:0000313" key="6">
    <source>
        <dbReference type="EMBL" id="MFC3200580.1"/>
    </source>
</evidence>
<dbReference type="Proteomes" id="UP001595477">
    <property type="component" value="Unassembled WGS sequence"/>
</dbReference>
<dbReference type="InterPro" id="IPR036390">
    <property type="entry name" value="WH_DNA-bd_sf"/>
</dbReference>
<dbReference type="RefSeq" id="WP_277423861.1">
    <property type="nucleotide sequence ID" value="NZ_JBHRSX010000006.1"/>
</dbReference>
<evidence type="ECO:0000256" key="3">
    <source>
        <dbReference type="ARBA" id="ARBA00023125"/>
    </source>
</evidence>
<dbReference type="Pfam" id="PF03466">
    <property type="entry name" value="LysR_substrate"/>
    <property type="match status" value="1"/>
</dbReference>